<organism evidence="1 2">
    <name type="scientific">Anncaliia algerae PRA339</name>
    <dbReference type="NCBI Taxonomy" id="1288291"/>
    <lineage>
        <taxon>Eukaryota</taxon>
        <taxon>Fungi</taxon>
        <taxon>Fungi incertae sedis</taxon>
        <taxon>Microsporidia</taxon>
        <taxon>Tubulinosematoidea</taxon>
        <taxon>Tubulinosematidae</taxon>
        <taxon>Anncaliia</taxon>
    </lineage>
</organism>
<gene>
    <name evidence="1" type="ORF">H312_02122</name>
</gene>
<name>A0A059F0G7_9MICR</name>
<dbReference type="HOGENOM" id="CLU_2276811_0_0_1"/>
<keyword evidence="2" id="KW-1185">Reference proteome</keyword>
<accession>A0A059F0G7</accession>
<dbReference type="VEuPathDB" id="MicrosporidiaDB:H312_02122"/>
<sequence length="102" mass="12308">MHKKIKPSKLETAEELAEYRRLGLIFKTKNILLETKHKLQLCEDNELEFCKKMKILNSDYIKYREKYFKKGVRGLKSILVRHGFRKERSDLVVTYLVNKYKL</sequence>
<dbReference type="Proteomes" id="UP000030655">
    <property type="component" value="Unassembled WGS sequence"/>
</dbReference>
<proteinExistence type="predicted"/>
<dbReference type="EMBL" id="KK365179">
    <property type="protein sequence ID" value="KCZ80484.1"/>
    <property type="molecule type" value="Genomic_DNA"/>
</dbReference>
<dbReference type="AlphaFoldDB" id="A0A059F0G7"/>
<reference evidence="1 2" key="2">
    <citation type="submission" date="2014-03" db="EMBL/GenBank/DDBJ databases">
        <title>The Genome Sequence of Anncaliia algerae insect isolate PRA339.</title>
        <authorList>
            <consortium name="The Broad Institute Genome Sequencing Platform"/>
            <consortium name="The Broad Institute Genome Sequencing Center for Infectious Disease"/>
            <person name="Cuomo C."/>
            <person name="Becnel J."/>
            <person name="Sanscrainte N."/>
            <person name="Walker B."/>
            <person name="Young S.K."/>
            <person name="Zeng Q."/>
            <person name="Gargeya S."/>
            <person name="Fitzgerald M."/>
            <person name="Haas B."/>
            <person name="Abouelleil A."/>
            <person name="Alvarado L."/>
            <person name="Arachchi H.M."/>
            <person name="Berlin A.M."/>
            <person name="Chapman S.B."/>
            <person name="Dewar J."/>
            <person name="Goldberg J."/>
            <person name="Griggs A."/>
            <person name="Gujja S."/>
            <person name="Hansen M."/>
            <person name="Howarth C."/>
            <person name="Imamovic A."/>
            <person name="Larimer J."/>
            <person name="McCowan C."/>
            <person name="Murphy C."/>
            <person name="Neiman D."/>
            <person name="Pearson M."/>
            <person name="Priest M."/>
            <person name="Roberts A."/>
            <person name="Saif S."/>
            <person name="Shea T."/>
            <person name="Sisk P."/>
            <person name="Sykes S."/>
            <person name="Wortman J."/>
            <person name="Nusbaum C."/>
            <person name="Birren B."/>
        </authorList>
    </citation>
    <scope>NUCLEOTIDE SEQUENCE [LARGE SCALE GENOMIC DNA]</scope>
    <source>
        <strain evidence="1 2">PRA339</strain>
    </source>
</reference>
<reference evidence="2" key="1">
    <citation type="submission" date="2013-02" db="EMBL/GenBank/DDBJ databases">
        <authorList>
            <consortium name="The Broad Institute Genome Sequencing Platform"/>
            <person name="Cuomo C."/>
            <person name="Becnel J."/>
            <person name="Sanscrainte N."/>
            <person name="Walker B."/>
            <person name="Young S.K."/>
            <person name="Zeng Q."/>
            <person name="Gargeya S."/>
            <person name="Fitzgerald M."/>
            <person name="Haas B."/>
            <person name="Abouelleil A."/>
            <person name="Alvarado L."/>
            <person name="Arachchi H.M."/>
            <person name="Berlin A.M."/>
            <person name="Chapman S.B."/>
            <person name="Dewar J."/>
            <person name="Goldberg J."/>
            <person name="Griggs A."/>
            <person name="Gujja S."/>
            <person name="Hansen M."/>
            <person name="Howarth C."/>
            <person name="Imamovic A."/>
            <person name="Larimer J."/>
            <person name="McCowan C."/>
            <person name="Murphy C."/>
            <person name="Neiman D."/>
            <person name="Pearson M."/>
            <person name="Priest M."/>
            <person name="Roberts A."/>
            <person name="Saif S."/>
            <person name="Shea T."/>
            <person name="Sisk P."/>
            <person name="Sykes S."/>
            <person name="Wortman J."/>
            <person name="Nusbaum C."/>
            <person name="Birren B."/>
        </authorList>
    </citation>
    <scope>NUCLEOTIDE SEQUENCE [LARGE SCALE GENOMIC DNA]</scope>
    <source>
        <strain evidence="2">PRA339</strain>
    </source>
</reference>
<evidence type="ECO:0000313" key="1">
    <source>
        <dbReference type="EMBL" id="KCZ80484.1"/>
    </source>
</evidence>
<protein>
    <submittedName>
        <fullName evidence="1">Uncharacterized protein</fullName>
    </submittedName>
</protein>
<evidence type="ECO:0000313" key="2">
    <source>
        <dbReference type="Proteomes" id="UP000030655"/>
    </source>
</evidence>
<dbReference type="OrthoDB" id="10470514at2759"/>